<keyword evidence="3" id="KW-0230">DNA invertase</keyword>
<name>A0A846MZB7_9PROT</name>
<comment type="similarity">
    <text evidence="1">Belongs to the site-specific recombinase resolvase family.</text>
</comment>
<dbReference type="FunFam" id="3.40.50.1390:FF:000001">
    <property type="entry name" value="DNA recombinase"/>
    <property type="match status" value="1"/>
</dbReference>
<dbReference type="SMART" id="SM00857">
    <property type="entry name" value="Resolvase"/>
    <property type="match status" value="1"/>
</dbReference>
<feature type="active site" description="O-(5'-phospho-DNA)-serine intermediate" evidence="6 7">
    <location>
        <position position="10"/>
    </location>
</feature>
<organism evidence="9 10">
    <name type="scientific">Rhizomicrobium palustre</name>
    <dbReference type="NCBI Taxonomy" id="189966"/>
    <lineage>
        <taxon>Bacteria</taxon>
        <taxon>Pseudomonadati</taxon>
        <taxon>Pseudomonadota</taxon>
        <taxon>Alphaproteobacteria</taxon>
        <taxon>Micropepsales</taxon>
        <taxon>Micropepsaceae</taxon>
        <taxon>Rhizomicrobium</taxon>
    </lineage>
</organism>
<keyword evidence="4" id="KW-0238">DNA-binding</keyword>
<sequence>MAVVGYARVSSTGQSLDVQVEQLRAAGCTKIFQEKWSGTSGRAELQRALDYIREGDVFVVCRLDRLARSIVDLRKIIDTLTGKEVGFRVLQQAIDTTRAEGRLMLHLLGAFAEFETDLRKERQTEGGTKAKLAGRYKGRPKSIAPATIAALKAEGMGASLSPRNSGLAGLIELAL</sequence>
<dbReference type="CDD" id="cd03768">
    <property type="entry name" value="SR_ResInv"/>
    <property type="match status" value="1"/>
</dbReference>
<dbReference type="AlphaFoldDB" id="A0A846MZB7"/>
<evidence type="ECO:0000259" key="8">
    <source>
        <dbReference type="PROSITE" id="PS51736"/>
    </source>
</evidence>
<dbReference type="PANTHER" id="PTHR30461:SF26">
    <property type="entry name" value="RESOLVASE HOMOLOG YNEB"/>
    <property type="match status" value="1"/>
</dbReference>
<keyword evidence="2" id="KW-0229">DNA integration</keyword>
<dbReference type="SUPFAM" id="SSF53041">
    <property type="entry name" value="Resolvase-like"/>
    <property type="match status" value="1"/>
</dbReference>
<dbReference type="PROSITE" id="PS00398">
    <property type="entry name" value="RECOMBINASES_2"/>
    <property type="match status" value="1"/>
</dbReference>
<dbReference type="InterPro" id="IPR036162">
    <property type="entry name" value="Resolvase-like_N_sf"/>
</dbReference>
<dbReference type="RefSeq" id="WP_208414456.1">
    <property type="nucleotide sequence ID" value="NZ_BAAADC010000001.1"/>
</dbReference>
<dbReference type="EMBL" id="JAASRM010000001">
    <property type="protein sequence ID" value="NIK88786.1"/>
    <property type="molecule type" value="Genomic_DNA"/>
</dbReference>
<dbReference type="PROSITE" id="PS51736">
    <property type="entry name" value="RECOMBINASES_3"/>
    <property type="match status" value="1"/>
</dbReference>
<keyword evidence="5" id="KW-0233">DNA recombination</keyword>
<dbReference type="Pfam" id="PF00239">
    <property type="entry name" value="Resolvase"/>
    <property type="match status" value="1"/>
</dbReference>
<dbReference type="GO" id="GO:0003677">
    <property type="term" value="F:DNA binding"/>
    <property type="evidence" value="ECO:0007669"/>
    <property type="project" value="UniProtKB-KW"/>
</dbReference>
<proteinExistence type="inferred from homology"/>
<dbReference type="GO" id="GO:0015074">
    <property type="term" value="P:DNA integration"/>
    <property type="evidence" value="ECO:0007669"/>
    <property type="project" value="UniProtKB-KW"/>
</dbReference>
<evidence type="ECO:0000256" key="5">
    <source>
        <dbReference type="ARBA" id="ARBA00023172"/>
    </source>
</evidence>
<dbReference type="InterPro" id="IPR050639">
    <property type="entry name" value="SSR_resolvase"/>
</dbReference>
<dbReference type="GO" id="GO:0000150">
    <property type="term" value="F:DNA strand exchange activity"/>
    <property type="evidence" value="ECO:0007669"/>
    <property type="project" value="UniProtKB-KW"/>
</dbReference>
<evidence type="ECO:0000256" key="6">
    <source>
        <dbReference type="PIRSR" id="PIRSR606118-50"/>
    </source>
</evidence>
<evidence type="ECO:0000256" key="4">
    <source>
        <dbReference type="ARBA" id="ARBA00023125"/>
    </source>
</evidence>
<dbReference type="PROSITE" id="PS00397">
    <property type="entry name" value="RECOMBINASES_1"/>
    <property type="match status" value="1"/>
</dbReference>
<evidence type="ECO:0000313" key="9">
    <source>
        <dbReference type="EMBL" id="NIK88786.1"/>
    </source>
</evidence>
<gene>
    <name evidence="9" type="ORF">FHS83_002104</name>
</gene>
<evidence type="ECO:0000256" key="7">
    <source>
        <dbReference type="PROSITE-ProRule" id="PRU10137"/>
    </source>
</evidence>
<accession>A0A846MZB7</accession>
<evidence type="ECO:0000256" key="1">
    <source>
        <dbReference type="ARBA" id="ARBA00009913"/>
    </source>
</evidence>
<dbReference type="InterPro" id="IPR006119">
    <property type="entry name" value="Resolv_N"/>
</dbReference>
<evidence type="ECO:0000256" key="2">
    <source>
        <dbReference type="ARBA" id="ARBA00022908"/>
    </source>
</evidence>
<comment type="caution">
    <text evidence="9">The sequence shown here is derived from an EMBL/GenBank/DDBJ whole genome shotgun (WGS) entry which is preliminary data.</text>
</comment>
<dbReference type="Gene3D" id="3.40.50.1390">
    <property type="entry name" value="Resolvase, N-terminal catalytic domain"/>
    <property type="match status" value="1"/>
</dbReference>
<protein>
    <submittedName>
        <fullName evidence="9">DNA invertase Pin-like site-specific DNA recombinase</fullName>
    </submittedName>
</protein>
<feature type="domain" description="Resolvase/invertase-type recombinase catalytic" evidence="8">
    <location>
        <begin position="2"/>
        <end position="134"/>
    </location>
</feature>
<dbReference type="PANTHER" id="PTHR30461">
    <property type="entry name" value="DNA-INVERTASE FROM LAMBDOID PROPHAGE"/>
    <property type="match status" value="1"/>
</dbReference>
<dbReference type="Proteomes" id="UP000570514">
    <property type="component" value="Unassembled WGS sequence"/>
</dbReference>
<evidence type="ECO:0000313" key="10">
    <source>
        <dbReference type="Proteomes" id="UP000570514"/>
    </source>
</evidence>
<keyword evidence="10" id="KW-1185">Reference proteome</keyword>
<dbReference type="InterPro" id="IPR006118">
    <property type="entry name" value="Recombinase_CS"/>
</dbReference>
<evidence type="ECO:0000256" key="3">
    <source>
        <dbReference type="ARBA" id="ARBA00023100"/>
    </source>
</evidence>
<reference evidence="9 10" key="1">
    <citation type="submission" date="2020-03" db="EMBL/GenBank/DDBJ databases">
        <title>Genomic Encyclopedia of Type Strains, Phase IV (KMG-IV): sequencing the most valuable type-strain genomes for metagenomic binning, comparative biology and taxonomic classification.</title>
        <authorList>
            <person name="Goeker M."/>
        </authorList>
    </citation>
    <scope>NUCLEOTIDE SEQUENCE [LARGE SCALE GENOMIC DNA]</scope>
    <source>
        <strain evidence="9 10">DSM 19867</strain>
    </source>
</reference>